<comment type="caution">
    <text evidence="2">The sequence shown here is derived from an EMBL/GenBank/DDBJ whole genome shotgun (WGS) entry which is preliminary data.</text>
</comment>
<accession>A0ABS9H5Y1</accession>
<dbReference type="Proteomes" id="UP001649381">
    <property type="component" value="Unassembled WGS sequence"/>
</dbReference>
<dbReference type="RefSeq" id="WP_236338073.1">
    <property type="nucleotide sequence ID" value="NZ_JAKIJS010000002.1"/>
</dbReference>
<feature type="compositionally biased region" description="Polar residues" evidence="1">
    <location>
        <begin position="26"/>
        <end position="38"/>
    </location>
</feature>
<feature type="compositionally biased region" description="Basic and acidic residues" evidence="1">
    <location>
        <begin position="1"/>
        <end position="13"/>
    </location>
</feature>
<organism evidence="2 3">
    <name type="scientific">Pseudalkalibacillus berkeleyi</name>
    <dbReference type="NCBI Taxonomy" id="1069813"/>
    <lineage>
        <taxon>Bacteria</taxon>
        <taxon>Bacillati</taxon>
        <taxon>Bacillota</taxon>
        <taxon>Bacilli</taxon>
        <taxon>Bacillales</taxon>
        <taxon>Fictibacillaceae</taxon>
        <taxon>Pseudalkalibacillus</taxon>
    </lineage>
</organism>
<dbReference type="InterPro" id="IPR025413">
    <property type="entry name" value="YpzG-like"/>
</dbReference>
<proteinExistence type="predicted"/>
<protein>
    <submittedName>
        <fullName evidence="2">YpzG family protein</fullName>
    </submittedName>
</protein>
<evidence type="ECO:0000313" key="2">
    <source>
        <dbReference type="EMBL" id="MCF6139311.1"/>
    </source>
</evidence>
<keyword evidence="3" id="KW-1185">Reference proteome</keyword>
<dbReference type="Pfam" id="PF14139">
    <property type="entry name" value="YpzG"/>
    <property type="match status" value="1"/>
</dbReference>
<sequence>MAKDNRDPMHPNYEDPFQSPRANPKHSFNQVNGETQRSLHNHVLKVETRKRS</sequence>
<dbReference type="EMBL" id="JAKIJS010000002">
    <property type="protein sequence ID" value="MCF6139311.1"/>
    <property type="molecule type" value="Genomic_DNA"/>
</dbReference>
<feature type="region of interest" description="Disordered" evidence="1">
    <location>
        <begin position="1"/>
        <end position="52"/>
    </location>
</feature>
<reference evidence="2 3" key="1">
    <citation type="submission" date="2022-01" db="EMBL/GenBank/DDBJ databases">
        <title>Alkalihalobacillus sp. EGI L200015, a novel bacterium isolated from a salt lake sediment.</title>
        <authorList>
            <person name="Gao L."/>
            <person name="Fang B.-Z."/>
            <person name="Li W.-J."/>
        </authorList>
    </citation>
    <scope>NUCLEOTIDE SEQUENCE [LARGE SCALE GENOMIC DNA]</scope>
    <source>
        <strain evidence="2 3">KCTC 12718</strain>
    </source>
</reference>
<evidence type="ECO:0000256" key="1">
    <source>
        <dbReference type="SAM" id="MobiDB-lite"/>
    </source>
</evidence>
<evidence type="ECO:0000313" key="3">
    <source>
        <dbReference type="Proteomes" id="UP001649381"/>
    </source>
</evidence>
<name>A0ABS9H5Y1_9BACL</name>
<gene>
    <name evidence="2" type="ORF">L2716_16360</name>
</gene>